<dbReference type="Pfam" id="PF10149">
    <property type="entry name" value="TM231"/>
    <property type="match status" value="1"/>
</dbReference>
<evidence type="ECO:0000313" key="13">
    <source>
        <dbReference type="EMBL" id="ORX80212.1"/>
    </source>
</evidence>
<reference evidence="13 14" key="1">
    <citation type="submission" date="2016-08" db="EMBL/GenBank/DDBJ databases">
        <title>A Parts List for Fungal Cellulosomes Revealed by Comparative Genomics.</title>
        <authorList>
            <consortium name="DOE Joint Genome Institute"/>
            <person name="Haitjema C.H."/>
            <person name="Gilmore S.P."/>
            <person name="Henske J.K."/>
            <person name="Solomon K.V."/>
            <person name="De Groot R."/>
            <person name="Kuo A."/>
            <person name="Mondo S.J."/>
            <person name="Salamov A.A."/>
            <person name="Labutti K."/>
            <person name="Zhao Z."/>
            <person name="Chiniquy J."/>
            <person name="Barry K."/>
            <person name="Brewer H.M."/>
            <person name="Purvine S.O."/>
            <person name="Wright A.T."/>
            <person name="Boxma B."/>
            <person name="Van Alen T."/>
            <person name="Hackstein J.H."/>
            <person name="Baker S.E."/>
            <person name="Grigoriev I.V."/>
            <person name="O'Malley M.A."/>
        </authorList>
    </citation>
    <scope>NUCLEOTIDE SEQUENCE [LARGE SCALE GENOMIC DNA]</scope>
    <source>
        <strain evidence="13 14">S4</strain>
    </source>
</reference>
<evidence type="ECO:0000256" key="6">
    <source>
        <dbReference type="ARBA" id="ARBA00022989"/>
    </source>
</evidence>
<dbReference type="GO" id="GO:0060271">
    <property type="term" value="P:cilium assembly"/>
    <property type="evidence" value="ECO:0007669"/>
    <property type="project" value="TreeGrafter"/>
</dbReference>
<keyword evidence="9" id="KW-0325">Glycoprotein</keyword>
<evidence type="ECO:0000256" key="9">
    <source>
        <dbReference type="ARBA" id="ARBA00023180"/>
    </source>
</evidence>
<name>A0A1Y1X3D9_9FUNG</name>
<keyword evidence="5 12" id="KW-0812">Transmembrane</keyword>
<dbReference type="AlphaFoldDB" id="A0A1Y1X3D9"/>
<accession>A0A1Y1X3D9</accession>
<evidence type="ECO:0000256" key="12">
    <source>
        <dbReference type="SAM" id="Phobius"/>
    </source>
</evidence>
<sequence>MLVLFSQPFSRHFHAPLCSTATFILTIYHVLWIIVPYIIAYSTRSFWLKENTYRVQPQVSFKHELILLVEGIIEGTSPIETFSYVYGTYPGYNNFYKSNVRVPLIKTSEIDINRDSLNDYMRFEISMPVFKNESVYRTRVAFVYDYQIPDFPLIMESLGILDLSTPIPGSQVSVDGELLFIQNELLQMGTIRNKYNVACLNFTNPWDYNMYNWSWETLIENYMERNEKTELKVNYPIWKTEGSAEDFKITGKIRYNKQLIHYRPSLLEVLKNAWIQYLAFYILLGILLKPFKAFIFENQVIRTRMTVDRVPGESSHKLHQF</sequence>
<keyword evidence="8 12" id="KW-0472">Membrane</keyword>
<dbReference type="GO" id="GO:0032880">
    <property type="term" value="P:regulation of protein localization"/>
    <property type="evidence" value="ECO:0007669"/>
    <property type="project" value="TreeGrafter"/>
</dbReference>
<keyword evidence="6 12" id="KW-1133">Transmembrane helix</keyword>
<dbReference type="EMBL" id="MCFG01000152">
    <property type="protein sequence ID" value="ORX80212.1"/>
    <property type="molecule type" value="Genomic_DNA"/>
</dbReference>
<dbReference type="GO" id="GO:0060170">
    <property type="term" value="C:ciliary membrane"/>
    <property type="evidence" value="ECO:0007669"/>
    <property type="project" value="UniProtKB-SubCell"/>
</dbReference>
<feature type="transmembrane region" description="Helical" evidence="12">
    <location>
        <begin position="274"/>
        <end position="295"/>
    </location>
</feature>
<evidence type="ECO:0000256" key="11">
    <source>
        <dbReference type="ARBA" id="ARBA00024803"/>
    </source>
</evidence>
<evidence type="ECO:0000256" key="2">
    <source>
        <dbReference type="ARBA" id="ARBA00009082"/>
    </source>
</evidence>
<feature type="transmembrane region" description="Helical" evidence="12">
    <location>
        <begin position="21"/>
        <end position="39"/>
    </location>
</feature>
<gene>
    <name evidence="13" type="ORF">BCR32DRAFT_268989</name>
</gene>
<dbReference type="PANTHER" id="PTHR14605:SF1">
    <property type="entry name" value="TRANSMEMBRANE PROTEIN 231"/>
    <property type="match status" value="1"/>
</dbReference>
<protein>
    <recommendedName>
        <fullName evidence="3">Transmembrane protein 231</fullName>
    </recommendedName>
</protein>
<proteinExistence type="inferred from homology"/>
<dbReference type="PANTHER" id="PTHR14605">
    <property type="entry name" value="CHST5 PROTEIN"/>
    <property type="match status" value="1"/>
</dbReference>
<keyword evidence="7" id="KW-0969">Cilium</keyword>
<keyword evidence="14" id="KW-1185">Reference proteome</keyword>
<keyword evidence="4" id="KW-1003">Cell membrane</keyword>
<evidence type="ECO:0000313" key="14">
    <source>
        <dbReference type="Proteomes" id="UP000193944"/>
    </source>
</evidence>
<evidence type="ECO:0000256" key="5">
    <source>
        <dbReference type="ARBA" id="ARBA00022692"/>
    </source>
</evidence>
<dbReference type="InterPro" id="IPR019306">
    <property type="entry name" value="TMEM231"/>
</dbReference>
<evidence type="ECO:0000256" key="1">
    <source>
        <dbReference type="ARBA" id="ARBA00004272"/>
    </source>
</evidence>
<organism evidence="13 14">
    <name type="scientific">Anaeromyces robustus</name>
    <dbReference type="NCBI Taxonomy" id="1754192"/>
    <lineage>
        <taxon>Eukaryota</taxon>
        <taxon>Fungi</taxon>
        <taxon>Fungi incertae sedis</taxon>
        <taxon>Chytridiomycota</taxon>
        <taxon>Chytridiomycota incertae sedis</taxon>
        <taxon>Neocallimastigomycetes</taxon>
        <taxon>Neocallimastigales</taxon>
        <taxon>Neocallimastigaceae</taxon>
        <taxon>Anaeromyces</taxon>
    </lineage>
</organism>
<reference evidence="13 14" key="2">
    <citation type="submission" date="2016-08" db="EMBL/GenBank/DDBJ databases">
        <title>Pervasive Adenine N6-methylation of Active Genes in Fungi.</title>
        <authorList>
            <consortium name="DOE Joint Genome Institute"/>
            <person name="Mondo S.J."/>
            <person name="Dannebaum R.O."/>
            <person name="Kuo R.C."/>
            <person name="Labutti K."/>
            <person name="Haridas S."/>
            <person name="Kuo A."/>
            <person name="Salamov A."/>
            <person name="Ahrendt S.R."/>
            <person name="Lipzen A."/>
            <person name="Sullivan W."/>
            <person name="Andreopoulos W.B."/>
            <person name="Clum A."/>
            <person name="Lindquist E."/>
            <person name="Daum C."/>
            <person name="Ramamoorthy G.K."/>
            <person name="Gryganskyi A."/>
            <person name="Culley D."/>
            <person name="Magnuson J.K."/>
            <person name="James T.Y."/>
            <person name="O'Malley M.A."/>
            <person name="Stajich J.E."/>
            <person name="Spatafora J.W."/>
            <person name="Visel A."/>
            <person name="Grigoriev I.V."/>
        </authorList>
    </citation>
    <scope>NUCLEOTIDE SEQUENCE [LARGE SCALE GENOMIC DNA]</scope>
    <source>
        <strain evidence="13 14">S4</strain>
    </source>
</reference>
<comment type="similarity">
    <text evidence="2">Belongs to the TMEM231 family.</text>
</comment>
<dbReference type="Proteomes" id="UP000193944">
    <property type="component" value="Unassembled WGS sequence"/>
</dbReference>
<dbReference type="OrthoDB" id="426438at2759"/>
<evidence type="ECO:0000256" key="4">
    <source>
        <dbReference type="ARBA" id="ARBA00022475"/>
    </source>
</evidence>
<evidence type="ECO:0000256" key="7">
    <source>
        <dbReference type="ARBA" id="ARBA00023069"/>
    </source>
</evidence>
<evidence type="ECO:0000256" key="3">
    <source>
        <dbReference type="ARBA" id="ARBA00015087"/>
    </source>
</evidence>
<comment type="caution">
    <text evidence="13">The sequence shown here is derived from an EMBL/GenBank/DDBJ whole genome shotgun (WGS) entry which is preliminary data.</text>
</comment>
<evidence type="ECO:0000256" key="8">
    <source>
        <dbReference type="ARBA" id="ARBA00023136"/>
    </source>
</evidence>
<dbReference type="GO" id="GO:0035869">
    <property type="term" value="C:ciliary transition zone"/>
    <property type="evidence" value="ECO:0007669"/>
    <property type="project" value="TreeGrafter"/>
</dbReference>
<dbReference type="STRING" id="1754192.A0A1Y1X3D9"/>
<comment type="subcellular location">
    <subcellularLocation>
        <location evidence="1">Cell projection</location>
        <location evidence="1">Cilium membrane</location>
        <topology evidence="1">Multi-pass membrane protein</topology>
    </subcellularLocation>
</comment>
<evidence type="ECO:0000256" key="10">
    <source>
        <dbReference type="ARBA" id="ARBA00023273"/>
    </source>
</evidence>
<keyword evidence="10" id="KW-0966">Cell projection</keyword>
<comment type="function">
    <text evidence="11">Transmembrane component of the tectonic-like complex, a complex localized at the transition zone of primary cilia and acting as a barrier that prevents diffusion of transmembrane proteins between the cilia and plasma membranes. Required for ciliogenesis and sonic hedgehog/SHH signaling.</text>
</comment>